<accession>A0A699SYR9</accession>
<organism evidence="1">
    <name type="scientific">Tanacetum cinerariifolium</name>
    <name type="common">Dalmatian daisy</name>
    <name type="synonym">Chrysanthemum cinerariifolium</name>
    <dbReference type="NCBI Taxonomy" id="118510"/>
    <lineage>
        <taxon>Eukaryota</taxon>
        <taxon>Viridiplantae</taxon>
        <taxon>Streptophyta</taxon>
        <taxon>Embryophyta</taxon>
        <taxon>Tracheophyta</taxon>
        <taxon>Spermatophyta</taxon>
        <taxon>Magnoliopsida</taxon>
        <taxon>eudicotyledons</taxon>
        <taxon>Gunneridae</taxon>
        <taxon>Pentapetalae</taxon>
        <taxon>asterids</taxon>
        <taxon>campanulids</taxon>
        <taxon>Asterales</taxon>
        <taxon>Asteraceae</taxon>
        <taxon>Asteroideae</taxon>
        <taxon>Anthemideae</taxon>
        <taxon>Anthemidinae</taxon>
        <taxon>Tanacetum</taxon>
    </lineage>
</organism>
<name>A0A699SYR9_TANCI</name>
<evidence type="ECO:0000313" key="1">
    <source>
        <dbReference type="EMBL" id="GFD02710.1"/>
    </source>
</evidence>
<proteinExistence type="predicted"/>
<feature type="non-terminal residue" evidence="1">
    <location>
        <position position="204"/>
    </location>
</feature>
<gene>
    <name evidence="1" type="ORF">Tci_874679</name>
</gene>
<reference evidence="1" key="1">
    <citation type="journal article" date="2019" name="Sci. Rep.">
        <title>Draft genome of Tanacetum cinerariifolium, the natural source of mosquito coil.</title>
        <authorList>
            <person name="Yamashiro T."/>
            <person name="Shiraishi A."/>
            <person name="Satake H."/>
            <person name="Nakayama K."/>
        </authorList>
    </citation>
    <scope>NUCLEOTIDE SEQUENCE</scope>
</reference>
<sequence length="204" mass="21918">VVEHAEVEAVVEARRLLPAQHVVLEVGRAVARDGRLAGAQRLQVADNGDVFHELLARYAPAQRHGREVAKRPVITKLRRAVAPQAGRHQVLLFVVVLGAGEVRKQQVLRGHGNVVLVGGRVVPVKQIRPVVGQLRVFLLRAVFLGALGRVAQNGAEIMVAEAVVVVQHALKEVARVKRLVVARAAQGPLIGGVVPGHDRAGRVK</sequence>
<comment type="caution">
    <text evidence="1">The sequence shown here is derived from an EMBL/GenBank/DDBJ whole genome shotgun (WGS) entry which is preliminary data.</text>
</comment>
<dbReference type="EMBL" id="BKCJ011199833">
    <property type="protein sequence ID" value="GFD02710.1"/>
    <property type="molecule type" value="Genomic_DNA"/>
</dbReference>
<protein>
    <submittedName>
        <fullName evidence="1">Uncharacterized protein</fullName>
    </submittedName>
</protein>
<feature type="non-terminal residue" evidence="1">
    <location>
        <position position="1"/>
    </location>
</feature>
<dbReference type="AlphaFoldDB" id="A0A699SYR9"/>